<dbReference type="AlphaFoldDB" id="A0A2A8D3G9"/>
<reference evidence="1 2" key="1">
    <citation type="submission" date="2017-10" db="EMBL/GenBank/DDBJ databases">
        <title>Draft genome of Longibacter Salinarum.</title>
        <authorList>
            <person name="Goh K.M."/>
            <person name="Shamsir M.S."/>
            <person name="Lim S.W."/>
        </authorList>
    </citation>
    <scope>NUCLEOTIDE SEQUENCE [LARGE SCALE GENOMIC DNA]</scope>
    <source>
        <strain evidence="1 2">KCTC 52045</strain>
    </source>
</reference>
<evidence type="ECO:0000313" key="1">
    <source>
        <dbReference type="EMBL" id="PEN15178.1"/>
    </source>
</evidence>
<protein>
    <submittedName>
        <fullName evidence="1">Uncharacterized protein</fullName>
    </submittedName>
</protein>
<proteinExistence type="predicted"/>
<comment type="caution">
    <text evidence="1">The sequence shown here is derived from an EMBL/GenBank/DDBJ whole genome shotgun (WGS) entry which is preliminary data.</text>
</comment>
<dbReference type="OrthoDB" id="1493630at2"/>
<sequence>MMRTIHPLHALKRVGGIATLALAFLLFIGPREANAQRWLQTTQVIAPVQTETPTRALLDTLINVIDRSDSLQIKRAPDDPNRTLVSQLEDQLLNQEGIGLSSANYVFIDYRFEVNRDGFEERITELFFIYRPPGTGEEDIPIMYLNAKDSWVDDVLRNKGTTLVTNEAALKPFGDQIAFAKIVRERDARIVEIGDRTVREGFEAKKRNLVDKITRLSYSSR</sequence>
<organism evidence="1 2">
    <name type="scientific">Longibacter salinarum</name>
    <dbReference type="NCBI Taxonomy" id="1850348"/>
    <lineage>
        <taxon>Bacteria</taxon>
        <taxon>Pseudomonadati</taxon>
        <taxon>Rhodothermota</taxon>
        <taxon>Rhodothermia</taxon>
        <taxon>Rhodothermales</taxon>
        <taxon>Salisaetaceae</taxon>
        <taxon>Longibacter</taxon>
    </lineage>
</organism>
<dbReference type="Proteomes" id="UP000220102">
    <property type="component" value="Unassembled WGS sequence"/>
</dbReference>
<gene>
    <name evidence="1" type="ORF">CRI94_02525</name>
</gene>
<evidence type="ECO:0000313" key="2">
    <source>
        <dbReference type="Proteomes" id="UP000220102"/>
    </source>
</evidence>
<accession>A0A2A8D3G9</accession>
<name>A0A2A8D3G9_9BACT</name>
<dbReference type="RefSeq" id="WP_098074077.1">
    <property type="nucleotide sequence ID" value="NZ_PDEQ01000001.1"/>
</dbReference>
<dbReference type="EMBL" id="PDEQ01000001">
    <property type="protein sequence ID" value="PEN15178.1"/>
    <property type="molecule type" value="Genomic_DNA"/>
</dbReference>
<keyword evidence="2" id="KW-1185">Reference proteome</keyword>